<dbReference type="EMBL" id="JAUCGM010000858">
    <property type="protein sequence ID" value="MDM8563768.1"/>
    <property type="molecule type" value="Genomic_DNA"/>
</dbReference>
<keyword evidence="3" id="KW-1185">Reference proteome</keyword>
<keyword evidence="1" id="KW-0812">Transmembrane</keyword>
<proteinExistence type="predicted"/>
<feature type="transmembrane region" description="Helical" evidence="1">
    <location>
        <begin position="20"/>
        <end position="42"/>
    </location>
</feature>
<protein>
    <submittedName>
        <fullName evidence="2">Uncharacterized protein</fullName>
    </submittedName>
</protein>
<name>A0ABT7VW37_9GAMM</name>
<keyword evidence="1" id="KW-0472">Membrane</keyword>
<evidence type="ECO:0000313" key="3">
    <source>
        <dbReference type="Proteomes" id="UP001171945"/>
    </source>
</evidence>
<comment type="caution">
    <text evidence="2">The sequence shown here is derived from an EMBL/GenBank/DDBJ whole genome shotgun (WGS) entry which is preliminary data.</text>
</comment>
<organism evidence="2 3">
    <name type="scientific">Candidatus Marithioploca araucensis</name>
    <dbReference type="NCBI Taxonomy" id="70273"/>
    <lineage>
        <taxon>Bacteria</taxon>
        <taxon>Pseudomonadati</taxon>
        <taxon>Pseudomonadota</taxon>
        <taxon>Gammaproteobacteria</taxon>
        <taxon>Thiotrichales</taxon>
        <taxon>Thiotrichaceae</taxon>
        <taxon>Candidatus Marithioploca</taxon>
    </lineage>
</organism>
<evidence type="ECO:0000313" key="2">
    <source>
        <dbReference type="EMBL" id="MDM8563768.1"/>
    </source>
</evidence>
<dbReference type="Proteomes" id="UP001171945">
    <property type="component" value="Unassembled WGS sequence"/>
</dbReference>
<reference evidence="2" key="1">
    <citation type="submission" date="2023-06" db="EMBL/GenBank/DDBJ databases">
        <title>Uncultivated large filamentous bacteria from sulfidic sediments reveal new species and different genomic features in energy metabolism and defense.</title>
        <authorList>
            <person name="Fonseca A."/>
        </authorList>
    </citation>
    <scope>NUCLEOTIDE SEQUENCE</scope>
    <source>
        <strain evidence="2">HSG4</strain>
    </source>
</reference>
<evidence type="ECO:0000256" key="1">
    <source>
        <dbReference type="SAM" id="Phobius"/>
    </source>
</evidence>
<keyword evidence="1" id="KW-1133">Transmembrane helix</keyword>
<sequence length="59" mass="6626">MKNYQVDLASLTAFSTTRHIRCYSIVVSSLLIPSAYAGNIYYSLFAKGKLYLLIDNFGI</sequence>
<accession>A0ABT7VW37</accession>
<gene>
    <name evidence="2" type="ORF">QUF54_10485</name>
</gene>